<keyword evidence="6" id="KW-0342">GTP-binding</keyword>
<gene>
    <name evidence="10" type="ORF">J2Z76_000820</name>
</gene>
<dbReference type="InterPro" id="IPR050055">
    <property type="entry name" value="EF-Tu_GTPase"/>
</dbReference>
<dbReference type="Pfam" id="PF09107">
    <property type="entry name" value="WHD_3rd_SelB"/>
    <property type="match status" value="1"/>
</dbReference>
<evidence type="ECO:0000313" key="10">
    <source>
        <dbReference type="EMBL" id="MBP1924963.1"/>
    </source>
</evidence>
<dbReference type="SUPFAM" id="SSF50465">
    <property type="entry name" value="EF-Tu/eEF-1alpha/eIF2-gamma C-terminal domain"/>
    <property type="match status" value="1"/>
</dbReference>
<keyword evidence="3" id="KW-0963">Cytoplasm</keyword>
<dbReference type="NCBIfam" id="TIGR00475">
    <property type="entry name" value="selB"/>
    <property type="match status" value="1"/>
</dbReference>
<dbReference type="PANTHER" id="PTHR43721:SF22">
    <property type="entry name" value="ELONGATION FACTOR TU, MITOCHONDRIAL"/>
    <property type="match status" value="1"/>
</dbReference>
<evidence type="ECO:0000259" key="9">
    <source>
        <dbReference type="PROSITE" id="PS51722"/>
    </source>
</evidence>
<dbReference type="InterPro" id="IPR005225">
    <property type="entry name" value="Small_GTP-bd"/>
</dbReference>
<dbReference type="Gene3D" id="2.40.30.10">
    <property type="entry name" value="Translation factors"/>
    <property type="match status" value="2"/>
</dbReference>
<dbReference type="InterPro" id="IPR057335">
    <property type="entry name" value="Beta-barrel_SelB"/>
</dbReference>
<dbReference type="RefSeq" id="WP_209510719.1">
    <property type="nucleotide sequence ID" value="NZ_JAGGKS010000002.1"/>
</dbReference>
<dbReference type="NCBIfam" id="TIGR00231">
    <property type="entry name" value="small_GTP"/>
    <property type="match status" value="1"/>
</dbReference>
<comment type="caution">
    <text evidence="10">The sequence shown here is derived from an EMBL/GenBank/DDBJ whole genome shotgun (WGS) entry which is preliminary data.</text>
</comment>
<dbReference type="InterPro" id="IPR004535">
    <property type="entry name" value="Transl_elong_SelB"/>
</dbReference>
<dbReference type="InterPro" id="IPR000795">
    <property type="entry name" value="T_Tr_GTP-bd_dom"/>
</dbReference>
<dbReference type="SUPFAM" id="SSF50447">
    <property type="entry name" value="Translation proteins"/>
    <property type="match status" value="1"/>
</dbReference>
<evidence type="ECO:0000256" key="2">
    <source>
        <dbReference type="ARBA" id="ARBA00015953"/>
    </source>
</evidence>
<evidence type="ECO:0000256" key="5">
    <source>
        <dbReference type="ARBA" id="ARBA00022917"/>
    </source>
</evidence>
<dbReference type="CDD" id="cd03696">
    <property type="entry name" value="SelB_II"/>
    <property type="match status" value="1"/>
</dbReference>
<dbReference type="SUPFAM" id="SSF52540">
    <property type="entry name" value="P-loop containing nucleoside triphosphate hydrolases"/>
    <property type="match status" value="1"/>
</dbReference>
<dbReference type="GO" id="GO:0003746">
    <property type="term" value="F:translation elongation factor activity"/>
    <property type="evidence" value="ECO:0007669"/>
    <property type="project" value="UniProtKB-KW"/>
</dbReference>
<comment type="function">
    <text evidence="7">Translation factor necessary for the incorporation of selenocysteine into proteins. It probably replaces EF-Tu for the insertion of selenocysteine directed by the UGA codon. SelB binds GTP and GDP.</text>
</comment>
<dbReference type="InterPro" id="IPR015191">
    <property type="entry name" value="SelB_WHD4"/>
</dbReference>
<dbReference type="InterPro" id="IPR015190">
    <property type="entry name" value="Elong_fac_SelB-wing-hlx_typ-2"/>
</dbReference>
<name>A0ABS4GBA2_9FIRM</name>
<keyword evidence="5" id="KW-0648">Protein biosynthesis</keyword>
<dbReference type="CDD" id="cd04171">
    <property type="entry name" value="SelB"/>
    <property type="match status" value="1"/>
</dbReference>
<proteinExistence type="predicted"/>
<keyword evidence="10" id="KW-0251">Elongation factor</keyword>
<keyword evidence="4" id="KW-0547">Nucleotide-binding</keyword>
<dbReference type="InterPro" id="IPR036388">
    <property type="entry name" value="WH-like_DNA-bd_sf"/>
</dbReference>
<dbReference type="Pfam" id="PF25461">
    <property type="entry name" value="Beta-barrel_SelB"/>
    <property type="match status" value="1"/>
</dbReference>
<dbReference type="Pfam" id="PF09106">
    <property type="entry name" value="WHD_2nd_SelB"/>
    <property type="match status" value="1"/>
</dbReference>
<dbReference type="InterPro" id="IPR027417">
    <property type="entry name" value="P-loop_NTPase"/>
</dbReference>
<dbReference type="Gene3D" id="1.10.10.10">
    <property type="entry name" value="Winged helix-like DNA-binding domain superfamily/Winged helix DNA-binding domain"/>
    <property type="match status" value="1"/>
</dbReference>
<accession>A0ABS4GBA2</accession>
<dbReference type="CDD" id="cd15491">
    <property type="entry name" value="selB_III"/>
    <property type="match status" value="1"/>
</dbReference>
<evidence type="ECO:0000256" key="8">
    <source>
        <dbReference type="ARBA" id="ARBA00031615"/>
    </source>
</evidence>
<dbReference type="Proteomes" id="UP001519342">
    <property type="component" value="Unassembled WGS sequence"/>
</dbReference>
<evidence type="ECO:0000256" key="7">
    <source>
        <dbReference type="ARBA" id="ARBA00025526"/>
    </source>
</evidence>
<feature type="domain" description="Tr-type G" evidence="9">
    <location>
        <begin position="1"/>
        <end position="172"/>
    </location>
</feature>
<dbReference type="PROSITE" id="PS51722">
    <property type="entry name" value="G_TR_2"/>
    <property type="match status" value="1"/>
</dbReference>
<dbReference type="InterPro" id="IPR036390">
    <property type="entry name" value="WH_DNA-bd_sf"/>
</dbReference>
<evidence type="ECO:0000256" key="3">
    <source>
        <dbReference type="ARBA" id="ARBA00022490"/>
    </source>
</evidence>
<dbReference type="Gene3D" id="1.10.10.2770">
    <property type="match status" value="1"/>
</dbReference>
<dbReference type="InterPro" id="IPR009000">
    <property type="entry name" value="Transl_B-barrel_sf"/>
</dbReference>
<dbReference type="PROSITE" id="PS00301">
    <property type="entry name" value="G_TR_1"/>
    <property type="match status" value="1"/>
</dbReference>
<organism evidence="10 11">
    <name type="scientific">Sedimentibacter acidaminivorans</name>
    <dbReference type="NCBI Taxonomy" id="913099"/>
    <lineage>
        <taxon>Bacteria</taxon>
        <taxon>Bacillati</taxon>
        <taxon>Bacillota</taxon>
        <taxon>Tissierellia</taxon>
        <taxon>Sedimentibacter</taxon>
    </lineage>
</organism>
<protein>
    <recommendedName>
        <fullName evidence="2">Selenocysteine-specific elongation factor</fullName>
    </recommendedName>
    <alternativeName>
        <fullName evidence="8">SelB translation factor</fullName>
    </alternativeName>
</protein>
<reference evidence="10 11" key="1">
    <citation type="submission" date="2021-03" db="EMBL/GenBank/DDBJ databases">
        <title>Genomic Encyclopedia of Type Strains, Phase IV (KMG-IV): sequencing the most valuable type-strain genomes for metagenomic binning, comparative biology and taxonomic classification.</title>
        <authorList>
            <person name="Goeker M."/>
        </authorList>
    </citation>
    <scope>NUCLEOTIDE SEQUENCE [LARGE SCALE GENOMIC DNA]</scope>
    <source>
        <strain evidence="10 11">DSM 24004</strain>
    </source>
</reference>
<dbReference type="Gene3D" id="3.40.50.300">
    <property type="entry name" value="P-loop containing nucleotide triphosphate hydrolases"/>
    <property type="match status" value="1"/>
</dbReference>
<dbReference type="Pfam" id="PF03144">
    <property type="entry name" value="GTP_EFTU_D2"/>
    <property type="match status" value="1"/>
</dbReference>
<evidence type="ECO:0000256" key="1">
    <source>
        <dbReference type="ARBA" id="ARBA00004496"/>
    </source>
</evidence>
<dbReference type="PRINTS" id="PR00315">
    <property type="entry name" value="ELONGATNFCT"/>
</dbReference>
<sequence length="635" mass="72829">MKNIIIGTAGHIDHGKTTLIKALTGRETDRWEEEKRRGITIDLGFTYFDLPDGNKAGIIDVPGHEKFIKNMLAGVIGMDLVLLVIAADEGIMPQTDEHINILNLLGIKKGIVVLTKYDLVDEEWLELVKEDIKEDLKDTFLESAPMIEFSSVTKYGIDNLVEAIVKSTETDVEERDISTIPRLPIDRSFSISGFGTVITGTLISGVLKKGEEVEIFPVNKISKIRNIQVHSKDEDYAYAGQRTAINLSNVKKNEIYRGCVIAPVNSMRNTMMLDVRINLLKKSRRIVENRSRLHLYTGTSEILCRVVLLDRDELSPGESCYAQLRLEEEIAVRRGDKFIIRFYSPMETIGGGEIIEPVPTKKKRFDENLIEELKVKEKGSNTDVIEKIIKENSKIIPSILELAKITALSEEEIRKNMEILEEQDKITVFRLKNDIYTYHKDYERDFENKLDKYLFVFHEENKYRKGVKKAEIKSRFFSKIKQPVFDSLIQSLVDKAIIKSEGEFVSLSYFKINYDDNYINAEQKVLDVLNSVNFDFKKPDELISMSFKNIKVEDLLSLMMSDKKIIKINDECITSHEVYQNAKSILVSFIKENGKITAAEYRDLLSTNRKNAIILLEHFDLLRVTKRSGNDRVLF</sequence>
<dbReference type="EMBL" id="JAGGKS010000002">
    <property type="protein sequence ID" value="MBP1924963.1"/>
    <property type="molecule type" value="Genomic_DNA"/>
</dbReference>
<dbReference type="Pfam" id="PF00009">
    <property type="entry name" value="GTP_EFTU"/>
    <property type="match status" value="1"/>
</dbReference>
<keyword evidence="11" id="KW-1185">Reference proteome</keyword>
<evidence type="ECO:0000256" key="6">
    <source>
        <dbReference type="ARBA" id="ARBA00023134"/>
    </source>
</evidence>
<dbReference type="InterPro" id="IPR004161">
    <property type="entry name" value="EFTu-like_2"/>
</dbReference>
<comment type="subcellular location">
    <subcellularLocation>
        <location evidence="1">Cytoplasm</location>
    </subcellularLocation>
</comment>
<evidence type="ECO:0000313" key="11">
    <source>
        <dbReference type="Proteomes" id="UP001519342"/>
    </source>
</evidence>
<dbReference type="SUPFAM" id="SSF46785">
    <property type="entry name" value="Winged helix' DNA-binding domain"/>
    <property type="match status" value="2"/>
</dbReference>
<dbReference type="PANTHER" id="PTHR43721">
    <property type="entry name" value="ELONGATION FACTOR TU-RELATED"/>
    <property type="match status" value="1"/>
</dbReference>
<dbReference type="InterPro" id="IPR009001">
    <property type="entry name" value="Transl_elong_EF1A/Init_IF2_C"/>
</dbReference>
<evidence type="ECO:0000256" key="4">
    <source>
        <dbReference type="ARBA" id="ARBA00022741"/>
    </source>
</evidence>
<dbReference type="InterPro" id="IPR031157">
    <property type="entry name" value="G_TR_CS"/>
</dbReference>